<sequence length="147" mass="17422">MKTITRMMKNHYILIRILITIYHQQPCINIFILDGMTIPKGMNILIFIYGLHHLPELFPEPEKFDPERFLPENQLTRHIYSYLPFSAGPRNCIGQKYAILEVKTCIIKWLLQFELTADPDFEPESGLWAVLRSRNGIKMYLRNRNKN</sequence>
<dbReference type="GO" id="GO:0005506">
    <property type="term" value="F:iron ion binding"/>
    <property type="evidence" value="ECO:0007669"/>
    <property type="project" value="InterPro"/>
</dbReference>
<dbReference type="GO" id="GO:0020037">
    <property type="term" value="F:heme binding"/>
    <property type="evidence" value="ECO:0007669"/>
    <property type="project" value="InterPro"/>
</dbReference>
<dbReference type="PRINTS" id="PR00465">
    <property type="entry name" value="EP450IV"/>
</dbReference>
<evidence type="ECO:0008006" key="15">
    <source>
        <dbReference type="Google" id="ProtNLM"/>
    </source>
</evidence>
<comment type="function">
    <text evidence="2">May be involved in the metabolism of insect hormones and in the breakdown of synthetic insecticides.</text>
</comment>
<evidence type="ECO:0000256" key="8">
    <source>
        <dbReference type="ARBA" id="ARBA00023002"/>
    </source>
</evidence>
<dbReference type="EMBL" id="JANEYF010001856">
    <property type="protein sequence ID" value="KAJ8955791.1"/>
    <property type="molecule type" value="Genomic_DNA"/>
</dbReference>
<evidence type="ECO:0000256" key="6">
    <source>
        <dbReference type="ARBA" id="ARBA00022617"/>
    </source>
</evidence>
<evidence type="ECO:0000313" key="13">
    <source>
        <dbReference type="EMBL" id="KAJ8955791.1"/>
    </source>
</evidence>
<evidence type="ECO:0000256" key="10">
    <source>
        <dbReference type="ARBA" id="ARBA00023033"/>
    </source>
</evidence>
<dbReference type="InterPro" id="IPR050196">
    <property type="entry name" value="Cytochrome_P450_Monoox"/>
</dbReference>
<comment type="similarity">
    <text evidence="5 12">Belongs to the cytochrome P450 family.</text>
</comment>
<evidence type="ECO:0000256" key="3">
    <source>
        <dbReference type="ARBA" id="ARBA00004174"/>
    </source>
</evidence>
<feature type="binding site" description="axial binding residue" evidence="11">
    <location>
        <position position="92"/>
    </location>
    <ligand>
        <name>heme</name>
        <dbReference type="ChEBI" id="CHEBI:30413"/>
    </ligand>
    <ligandPart>
        <name>Fe</name>
        <dbReference type="ChEBI" id="CHEBI:18248"/>
    </ligandPart>
</feature>
<dbReference type="GO" id="GO:0005789">
    <property type="term" value="C:endoplasmic reticulum membrane"/>
    <property type="evidence" value="ECO:0007669"/>
    <property type="project" value="UniProtKB-SubCell"/>
</dbReference>
<comment type="caution">
    <text evidence="13">The sequence shown here is derived from an EMBL/GenBank/DDBJ whole genome shotgun (WGS) entry which is preliminary data.</text>
</comment>
<evidence type="ECO:0000256" key="12">
    <source>
        <dbReference type="RuleBase" id="RU000461"/>
    </source>
</evidence>
<evidence type="ECO:0000256" key="1">
    <source>
        <dbReference type="ARBA" id="ARBA00001971"/>
    </source>
</evidence>
<proteinExistence type="inferred from homology"/>
<keyword evidence="14" id="KW-1185">Reference proteome</keyword>
<dbReference type="InterPro" id="IPR017972">
    <property type="entry name" value="Cyt_P450_CS"/>
</dbReference>
<dbReference type="PANTHER" id="PTHR24291">
    <property type="entry name" value="CYTOCHROME P450 FAMILY 4"/>
    <property type="match status" value="1"/>
</dbReference>
<dbReference type="InterPro" id="IPR002403">
    <property type="entry name" value="Cyt_P450_E_grp-IV"/>
</dbReference>
<dbReference type="InterPro" id="IPR001128">
    <property type="entry name" value="Cyt_P450"/>
</dbReference>
<keyword evidence="8 12" id="KW-0560">Oxidoreductase</keyword>
<dbReference type="Pfam" id="PF00067">
    <property type="entry name" value="p450"/>
    <property type="match status" value="1"/>
</dbReference>
<evidence type="ECO:0000256" key="11">
    <source>
        <dbReference type="PIRSR" id="PIRSR602403-1"/>
    </source>
</evidence>
<keyword evidence="10 12" id="KW-0503">Monooxygenase</keyword>
<dbReference type="Gene3D" id="1.10.630.10">
    <property type="entry name" value="Cytochrome P450"/>
    <property type="match status" value="1"/>
</dbReference>
<evidence type="ECO:0000313" key="14">
    <source>
        <dbReference type="Proteomes" id="UP001162156"/>
    </source>
</evidence>
<evidence type="ECO:0000256" key="9">
    <source>
        <dbReference type="ARBA" id="ARBA00023004"/>
    </source>
</evidence>
<reference evidence="13" key="1">
    <citation type="journal article" date="2023" name="Insect Mol. Biol.">
        <title>Genome sequencing provides insights into the evolution of gene families encoding plant cell wall-degrading enzymes in longhorned beetles.</title>
        <authorList>
            <person name="Shin N.R."/>
            <person name="Okamura Y."/>
            <person name="Kirsch R."/>
            <person name="Pauchet Y."/>
        </authorList>
    </citation>
    <scope>NUCLEOTIDE SEQUENCE</scope>
    <source>
        <strain evidence="13">RBIC_L_NR</strain>
    </source>
</reference>
<dbReference type="SUPFAM" id="SSF48264">
    <property type="entry name" value="Cytochrome P450"/>
    <property type="match status" value="1"/>
</dbReference>
<accession>A0AAV8YUS0</accession>
<evidence type="ECO:0000256" key="7">
    <source>
        <dbReference type="ARBA" id="ARBA00022723"/>
    </source>
</evidence>
<dbReference type="PROSITE" id="PS00086">
    <property type="entry name" value="CYTOCHROME_P450"/>
    <property type="match status" value="1"/>
</dbReference>
<gene>
    <name evidence="13" type="ORF">NQ314_006840</name>
</gene>
<dbReference type="PANTHER" id="PTHR24291:SF187">
    <property type="entry name" value="CYTOCHROME P450 4AE1-RELATED"/>
    <property type="match status" value="1"/>
</dbReference>
<keyword evidence="9 11" id="KW-0408">Iron</keyword>
<evidence type="ECO:0000256" key="2">
    <source>
        <dbReference type="ARBA" id="ARBA00003690"/>
    </source>
</evidence>
<dbReference type="Proteomes" id="UP001162156">
    <property type="component" value="Unassembled WGS sequence"/>
</dbReference>
<organism evidence="13 14">
    <name type="scientific">Rhamnusium bicolor</name>
    <dbReference type="NCBI Taxonomy" id="1586634"/>
    <lineage>
        <taxon>Eukaryota</taxon>
        <taxon>Metazoa</taxon>
        <taxon>Ecdysozoa</taxon>
        <taxon>Arthropoda</taxon>
        <taxon>Hexapoda</taxon>
        <taxon>Insecta</taxon>
        <taxon>Pterygota</taxon>
        <taxon>Neoptera</taxon>
        <taxon>Endopterygota</taxon>
        <taxon>Coleoptera</taxon>
        <taxon>Polyphaga</taxon>
        <taxon>Cucujiformia</taxon>
        <taxon>Chrysomeloidea</taxon>
        <taxon>Cerambycidae</taxon>
        <taxon>Lepturinae</taxon>
        <taxon>Rhagiini</taxon>
        <taxon>Rhamnusium</taxon>
    </lineage>
</organism>
<name>A0AAV8YUS0_9CUCU</name>
<comment type="subcellular location">
    <subcellularLocation>
        <location evidence="4">Endoplasmic reticulum membrane</location>
        <topology evidence="4">Peripheral membrane protein</topology>
    </subcellularLocation>
    <subcellularLocation>
        <location evidence="3">Microsome membrane</location>
        <topology evidence="3">Peripheral membrane protein</topology>
    </subcellularLocation>
</comment>
<comment type="cofactor">
    <cofactor evidence="1 11">
        <name>heme</name>
        <dbReference type="ChEBI" id="CHEBI:30413"/>
    </cofactor>
</comment>
<keyword evidence="6 11" id="KW-0349">Heme</keyword>
<keyword evidence="7 11" id="KW-0479">Metal-binding</keyword>
<dbReference type="GO" id="GO:0016705">
    <property type="term" value="F:oxidoreductase activity, acting on paired donors, with incorporation or reduction of molecular oxygen"/>
    <property type="evidence" value="ECO:0007669"/>
    <property type="project" value="InterPro"/>
</dbReference>
<evidence type="ECO:0000256" key="4">
    <source>
        <dbReference type="ARBA" id="ARBA00004406"/>
    </source>
</evidence>
<dbReference type="GO" id="GO:0004497">
    <property type="term" value="F:monooxygenase activity"/>
    <property type="evidence" value="ECO:0007669"/>
    <property type="project" value="UniProtKB-KW"/>
</dbReference>
<dbReference type="InterPro" id="IPR036396">
    <property type="entry name" value="Cyt_P450_sf"/>
</dbReference>
<protein>
    <recommendedName>
        <fullName evidence="15">Cytochrome P450</fullName>
    </recommendedName>
</protein>
<evidence type="ECO:0000256" key="5">
    <source>
        <dbReference type="ARBA" id="ARBA00010617"/>
    </source>
</evidence>
<dbReference type="AlphaFoldDB" id="A0AAV8YUS0"/>